<evidence type="ECO:0000256" key="10">
    <source>
        <dbReference type="ARBA" id="ARBA00023016"/>
    </source>
</evidence>
<keyword evidence="2 11" id="KW-0723">Serine/threonine-protein kinase</keyword>
<dbReference type="GO" id="GO:0005524">
    <property type="term" value="F:ATP binding"/>
    <property type="evidence" value="ECO:0007669"/>
    <property type="project" value="UniProtKB-UniRule"/>
</dbReference>
<keyword evidence="14" id="KW-1185">Reference proteome</keyword>
<feature type="binding site" evidence="11">
    <location>
        <position position="216"/>
    </location>
    <ligand>
        <name>Mg(2+)</name>
        <dbReference type="ChEBI" id="CHEBI:18420"/>
    </ligand>
</feature>
<dbReference type="Proteomes" id="UP000267187">
    <property type="component" value="Unassembled WGS sequence"/>
</dbReference>
<dbReference type="HAMAP" id="MF_01497">
    <property type="entry name" value="SrkA_kinase"/>
    <property type="match status" value="1"/>
</dbReference>
<keyword evidence="10 11" id="KW-0346">Stress response</keyword>
<dbReference type="Gene3D" id="1.20.1270.170">
    <property type="match status" value="1"/>
</dbReference>
<accession>A0A3M0ATS1</accession>
<gene>
    <name evidence="11" type="primary">srkA</name>
    <name evidence="13" type="ORF">DFR27_0281</name>
</gene>
<evidence type="ECO:0000256" key="3">
    <source>
        <dbReference type="ARBA" id="ARBA00022553"/>
    </source>
</evidence>
<dbReference type="GO" id="GO:0000287">
    <property type="term" value="F:magnesium ion binding"/>
    <property type="evidence" value="ECO:0007669"/>
    <property type="project" value="UniProtKB-UniRule"/>
</dbReference>
<dbReference type="AlphaFoldDB" id="A0A3M0ATS1"/>
<evidence type="ECO:0000256" key="8">
    <source>
        <dbReference type="ARBA" id="ARBA00022840"/>
    </source>
</evidence>
<keyword evidence="1 11" id="KW-0963">Cytoplasm</keyword>
<comment type="caution">
    <text evidence="13">The sequence shown here is derived from an EMBL/GenBank/DDBJ whole genome shotgun (WGS) entry which is preliminary data.</text>
</comment>
<reference evidence="13 14" key="1">
    <citation type="submission" date="2018-10" db="EMBL/GenBank/DDBJ databases">
        <title>Genomic Encyclopedia of Type Strains, Phase IV (KMG-IV): sequencing the most valuable type-strain genomes for metagenomic binning, comparative biology and taxonomic classification.</title>
        <authorList>
            <person name="Goeker M."/>
        </authorList>
    </citation>
    <scope>NUCLEOTIDE SEQUENCE [LARGE SCALE GENOMIC DNA]</scope>
    <source>
        <strain evidence="13 14">DSM 25080</strain>
    </source>
</reference>
<dbReference type="PANTHER" id="PTHR39573">
    <property type="entry name" value="STRESS RESPONSE KINASE A"/>
    <property type="match status" value="1"/>
</dbReference>
<dbReference type="InterPro" id="IPR032882">
    <property type="entry name" value="SrkA/RdoA"/>
</dbReference>
<comment type="function">
    <text evidence="11">A protein kinase that phosphorylates Ser and Thr residues. Probably acts to suppress the effects of stress linked to accumulation of reactive oxygen species. Probably involved in the extracytoplasmic stress response.</text>
</comment>
<organism evidence="13 14">
    <name type="scientific">Umboniibacter marinipuniceus</name>
    <dbReference type="NCBI Taxonomy" id="569599"/>
    <lineage>
        <taxon>Bacteria</taxon>
        <taxon>Pseudomonadati</taxon>
        <taxon>Pseudomonadota</taxon>
        <taxon>Gammaproteobacteria</taxon>
        <taxon>Cellvibrionales</taxon>
        <taxon>Cellvibrionaceae</taxon>
        <taxon>Umboniibacter</taxon>
    </lineage>
</organism>
<keyword evidence="8 11" id="KW-0067">ATP-binding</keyword>
<keyword evidence="7 11" id="KW-0418">Kinase</keyword>
<dbReference type="EC" id="2.7.11.1" evidence="11"/>
<evidence type="ECO:0000256" key="4">
    <source>
        <dbReference type="ARBA" id="ARBA00022679"/>
    </source>
</evidence>
<dbReference type="OrthoDB" id="5392197at2"/>
<evidence type="ECO:0000256" key="5">
    <source>
        <dbReference type="ARBA" id="ARBA00022723"/>
    </source>
</evidence>
<comment type="catalytic activity">
    <reaction evidence="11">
        <text>L-threonyl-[protein] + ATP = O-phospho-L-threonyl-[protein] + ADP + H(+)</text>
        <dbReference type="Rhea" id="RHEA:46608"/>
        <dbReference type="Rhea" id="RHEA-COMP:11060"/>
        <dbReference type="Rhea" id="RHEA-COMP:11605"/>
        <dbReference type="ChEBI" id="CHEBI:15378"/>
        <dbReference type="ChEBI" id="CHEBI:30013"/>
        <dbReference type="ChEBI" id="CHEBI:30616"/>
        <dbReference type="ChEBI" id="CHEBI:61977"/>
        <dbReference type="ChEBI" id="CHEBI:456216"/>
        <dbReference type="EC" id="2.7.11.1"/>
    </reaction>
</comment>
<keyword evidence="5 11" id="KW-0479">Metal-binding</keyword>
<name>A0A3M0ATS1_9GAMM</name>
<protein>
    <recommendedName>
        <fullName evidence="11">Stress response kinase A</fullName>
        <ecNumber evidence="11">2.7.11.1</ecNumber>
    </recommendedName>
    <alternativeName>
        <fullName evidence="11">Serine/threonine-protein kinase SrkA</fullName>
    </alternativeName>
</protein>
<feature type="active site" description="Proton acceptor" evidence="11">
    <location>
        <position position="199"/>
    </location>
</feature>
<sequence>MQHIWYELDQDAVIEAVESLGYFSDLRLFPLNSYENRVWQVGIEDEVPLIAKFYRPNRWTNDQIIAEHQFTRHLANAEMSVVPPIAIGGQTLFTHKDFRFSIFKRQGGHAPELDNFDHLEKLGRALGEIHQLGQQVDLSLRDSMCDARMANIARDFIIEGDWVGEAYRSQWADLSGDMIEQIEAAFKQVNPKLIALHGDCHPGNILWRDDRPHFVDFDDCIRGPAMADLWMFLSGDRADKTAQLDAIIENYELFTHFDQNELALIEPLRAMRLLHYTGWLARRWEDPAFPMHFPWFNSERYWGEQILALREQLAALDEAPISLVPY</sequence>
<dbReference type="GO" id="GO:0004674">
    <property type="term" value="F:protein serine/threonine kinase activity"/>
    <property type="evidence" value="ECO:0007669"/>
    <property type="project" value="UniProtKB-UniRule"/>
</dbReference>
<dbReference type="RefSeq" id="WP_121875670.1">
    <property type="nucleotide sequence ID" value="NZ_REFJ01000001.1"/>
</dbReference>
<evidence type="ECO:0000256" key="9">
    <source>
        <dbReference type="ARBA" id="ARBA00022842"/>
    </source>
</evidence>
<keyword evidence="9 11" id="KW-0460">Magnesium</keyword>
<keyword evidence="6 11" id="KW-0547">Nucleotide-binding</keyword>
<dbReference type="InterPro" id="IPR002575">
    <property type="entry name" value="Aminoglycoside_PTrfase"/>
</dbReference>
<evidence type="ECO:0000256" key="7">
    <source>
        <dbReference type="ARBA" id="ARBA00022777"/>
    </source>
</evidence>
<evidence type="ECO:0000256" key="1">
    <source>
        <dbReference type="ARBA" id="ARBA00022490"/>
    </source>
</evidence>
<keyword evidence="4 11" id="KW-0808">Transferase</keyword>
<evidence type="ECO:0000256" key="6">
    <source>
        <dbReference type="ARBA" id="ARBA00022741"/>
    </source>
</evidence>
<dbReference type="Gene3D" id="1.10.510.10">
    <property type="entry name" value="Transferase(Phosphotransferase) domain 1"/>
    <property type="match status" value="1"/>
</dbReference>
<evidence type="ECO:0000313" key="14">
    <source>
        <dbReference type="Proteomes" id="UP000267187"/>
    </source>
</evidence>
<proteinExistence type="inferred from homology"/>
<evidence type="ECO:0000313" key="13">
    <source>
        <dbReference type="EMBL" id="RMA82332.1"/>
    </source>
</evidence>
<dbReference type="Gene3D" id="3.30.200.70">
    <property type="match status" value="1"/>
</dbReference>
<dbReference type="PANTHER" id="PTHR39573:SF1">
    <property type="entry name" value="STRESS RESPONSE KINASE A"/>
    <property type="match status" value="1"/>
</dbReference>
<evidence type="ECO:0000256" key="11">
    <source>
        <dbReference type="HAMAP-Rule" id="MF_01497"/>
    </source>
</evidence>
<comment type="catalytic activity">
    <reaction evidence="11">
        <text>L-seryl-[protein] + ATP = O-phospho-L-seryl-[protein] + ADP + H(+)</text>
        <dbReference type="Rhea" id="RHEA:17989"/>
        <dbReference type="Rhea" id="RHEA-COMP:9863"/>
        <dbReference type="Rhea" id="RHEA-COMP:11604"/>
        <dbReference type="ChEBI" id="CHEBI:15378"/>
        <dbReference type="ChEBI" id="CHEBI:29999"/>
        <dbReference type="ChEBI" id="CHEBI:30616"/>
        <dbReference type="ChEBI" id="CHEBI:83421"/>
        <dbReference type="ChEBI" id="CHEBI:456216"/>
        <dbReference type="EC" id="2.7.11.1"/>
    </reaction>
</comment>
<dbReference type="SUPFAM" id="SSF56112">
    <property type="entry name" value="Protein kinase-like (PK-like)"/>
    <property type="match status" value="1"/>
</dbReference>
<evidence type="ECO:0000259" key="12">
    <source>
        <dbReference type="Pfam" id="PF01636"/>
    </source>
</evidence>
<feature type="site" description="ATP" evidence="11">
    <location>
        <position position="33"/>
    </location>
</feature>
<comment type="subcellular location">
    <subcellularLocation>
        <location evidence="11">Cytoplasm</location>
    </subcellularLocation>
</comment>
<keyword evidence="3 11" id="KW-0597">Phosphoprotein</keyword>
<feature type="active site" evidence="11">
    <location>
        <position position="216"/>
    </location>
</feature>
<feature type="binding site" evidence="11">
    <location>
        <position position="204"/>
    </location>
    <ligand>
        <name>Mg(2+)</name>
        <dbReference type="ChEBI" id="CHEBI:18420"/>
    </ligand>
</feature>
<evidence type="ECO:0000256" key="2">
    <source>
        <dbReference type="ARBA" id="ARBA00022527"/>
    </source>
</evidence>
<dbReference type="GO" id="GO:0106310">
    <property type="term" value="F:protein serine kinase activity"/>
    <property type="evidence" value="ECO:0007669"/>
    <property type="project" value="RHEA"/>
</dbReference>
<dbReference type="InterPro" id="IPR011009">
    <property type="entry name" value="Kinase-like_dom_sf"/>
</dbReference>
<comment type="similarity">
    <text evidence="11">Belongs to the SrkA/RdoA protein kinase family.</text>
</comment>
<dbReference type="EMBL" id="REFJ01000001">
    <property type="protein sequence ID" value="RMA82332.1"/>
    <property type="molecule type" value="Genomic_DNA"/>
</dbReference>
<comment type="subunit">
    <text evidence="11">Monomer.</text>
</comment>
<dbReference type="Pfam" id="PF01636">
    <property type="entry name" value="APH"/>
    <property type="match status" value="1"/>
</dbReference>
<comment type="cofactor">
    <cofactor evidence="11">
        <name>Mg(2+)</name>
        <dbReference type="ChEBI" id="CHEBI:18420"/>
    </cofactor>
</comment>
<dbReference type="NCBIfam" id="NF008738">
    <property type="entry name" value="PRK11768.1"/>
    <property type="match status" value="1"/>
</dbReference>
<dbReference type="GO" id="GO:0005737">
    <property type="term" value="C:cytoplasm"/>
    <property type="evidence" value="ECO:0007669"/>
    <property type="project" value="UniProtKB-SubCell"/>
</dbReference>
<feature type="domain" description="Aminoglycoside phosphotransferase" evidence="12">
    <location>
        <begin position="32"/>
        <end position="257"/>
    </location>
</feature>